<comment type="caution">
    <text evidence="4">The sequence shown here is derived from an EMBL/GenBank/DDBJ whole genome shotgun (WGS) entry which is preliminary data.</text>
</comment>
<proteinExistence type="predicted"/>
<evidence type="ECO:0000313" key="5">
    <source>
        <dbReference type="Proteomes" id="UP001152523"/>
    </source>
</evidence>
<dbReference type="Pfam" id="PF19259">
    <property type="entry name" value="Ty3_capsid"/>
    <property type="match status" value="1"/>
</dbReference>
<sequence>MIAMEERALNWFQWWEEKTKERSWECFKTALVRRFQPELVQNPFGPMLSIKQTGRVMEYREQFELVVAPLRNTDEEMLKGIFINGLIEEVKAELKLYPSTSLSELMDLAQLLEEKNTAMRSGIHKEDDKKYSKEQGGTMFRHLNWVEAIKERTSPMQSRTPGGTLSENKQTTERTLSENKLEESPKRNKTWEGGQRLTQADVEERSKKGLCFKCGNKWGKEHVCGMKHYQFVLMEEPEEETGTSDQQPELDGAANSLKSNARAVSYYPP</sequence>
<feature type="compositionally biased region" description="Polar residues" evidence="1">
    <location>
        <begin position="154"/>
        <end position="169"/>
    </location>
</feature>
<organism evidence="4 5">
    <name type="scientific">Cuscuta epithymum</name>
    <dbReference type="NCBI Taxonomy" id="186058"/>
    <lineage>
        <taxon>Eukaryota</taxon>
        <taxon>Viridiplantae</taxon>
        <taxon>Streptophyta</taxon>
        <taxon>Embryophyta</taxon>
        <taxon>Tracheophyta</taxon>
        <taxon>Spermatophyta</taxon>
        <taxon>Magnoliopsida</taxon>
        <taxon>eudicotyledons</taxon>
        <taxon>Gunneridae</taxon>
        <taxon>Pentapetalae</taxon>
        <taxon>asterids</taxon>
        <taxon>lamiids</taxon>
        <taxon>Solanales</taxon>
        <taxon>Convolvulaceae</taxon>
        <taxon>Cuscuteae</taxon>
        <taxon>Cuscuta</taxon>
        <taxon>Cuscuta subgen. Cuscuta</taxon>
    </lineage>
</organism>
<keyword evidence="5" id="KW-1185">Reference proteome</keyword>
<feature type="region of interest" description="Disordered" evidence="1">
    <location>
        <begin position="152"/>
        <end position="190"/>
    </location>
</feature>
<reference evidence="4" key="1">
    <citation type="submission" date="2022-07" db="EMBL/GenBank/DDBJ databases">
        <authorList>
            <person name="Macas J."/>
            <person name="Novak P."/>
            <person name="Neumann P."/>
        </authorList>
    </citation>
    <scope>NUCLEOTIDE SEQUENCE</scope>
</reference>
<evidence type="ECO:0000256" key="1">
    <source>
        <dbReference type="SAM" id="MobiDB-lite"/>
    </source>
</evidence>
<evidence type="ECO:0000313" key="4">
    <source>
        <dbReference type="EMBL" id="CAH9142019.1"/>
    </source>
</evidence>
<dbReference type="Proteomes" id="UP001152523">
    <property type="component" value="Unassembled WGS sequence"/>
</dbReference>
<feature type="compositionally biased region" description="Basic and acidic residues" evidence="1">
    <location>
        <begin position="170"/>
        <end position="190"/>
    </location>
</feature>
<dbReference type="EMBL" id="CAMAPF010000130">
    <property type="protein sequence ID" value="CAH9105249.1"/>
    <property type="molecule type" value="Genomic_DNA"/>
</dbReference>
<name>A0AAV0G2S6_9ASTE</name>
<protein>
    <recommendedName>
        <fullName evidence="2">Ty3 transposon capsid-like protein domain-containing protein</fullName>
    </recommendedName>
</protein>
<gene>
    <name evidence="3" type="ORF">CEPIT_LOCUS17122</name>
    <name evidence="4" type="ORF">CEPIT_LOCUS39580</name>
</gene>
<dbReference type="InterPro" id="IPR045358">
    <property type="entry name" value="Ty3_capsid"/>
</dbReference>
<evidence type="ECO:0000259" key="2">
    <source>
        <dbReference type="Pfam" id="PF19259"/>
    </source>
</evidence>
<accession>A0AAV0G2S6</accession>
<evidence type="ECO:0000313" key="3">
    <source>
        <dbReference type="EMBL" id="CAH9105249.1"/>
    </source>
</evidence>
<feature type="region of interest" description="Disordered" evidence="1">
    <location>
        <begin position="235"/>
        <end position="269"/>
    </location>
</feature>
<feature type="domain" description="Ty3 transposon capsid-like protein" evidence="2">
    <location>
        <begin position="4"/>
        <end position="127"/>
    </location>
</feature>
<dbReference type="AlphaFoldDB" id="A0AAV0G2S6"/>
<dbReference type="EMBL" id="CAMAPF010001035">
    <property type="protein sequence ID" value="CAH9142019.1"/>
    <property type="molecule type" value="Genomic_DNA"/>
</dbReference>